<dbReference type="Proteomes" id="UP001146120">
    <property type="component" value="Unassembled WGS sequence"/>
</dbReference>
<sequence length="45" mass="4917">MHPLQPASAVPIYVSITPSKTCVCFDGKRNPVARCKSHSKNCTRS</sequence>
<name>A0AAV2YQK2_9STRA</name>
<comment type="caution">
    <text evidence="1">The sequence shown here is derived from an EMBL/GenBank/DDBJ whole genome shotgun (WGS) entry which is preliminary data.</text>
</comment>
<accession>A0AAV2YQK2</accession>
<protein>
    <submittedName>
        <fullName evidence="1">Uncharacterized protein</fullName>
    </submittedName>
</protein>
<reference evidence="1" key="1">
    <citation type="submission" date="2022-11" db="EMBL/GenBank/DDBJ databases">
        <authorList>
            <person name="Morgan W.R."/>
            <person name="Tartar A."/>
        </authorList>
    </citation>
    <scope>NUCLEOTIDE SEQUENCE</scope>
    <source>
        <strain evidence="1">ARSEF 373</strain>
    </source>
</reference>
<reference evidence="1" key="2">
    <citation type="journal article" date="2023" name="Microbiol Resour">
        <title>Decontamination and Annotation of the Draft Genome Sequence of the Oomycete Lagenidium giganteum ARSEF 373.</title>
        <authorList>
            <person name="Morgan W.R."/>
            <person name="Tartar A."/>
        </authorList>
    </citation>
    <scope>NUCLEOTIDE SEQUENCE</scope>
    <source>
        <strain evidence="1">ARSEF 373</strain>
    </source>
</reference>
<evidence type="ECO:0000313" key="2">
    <source>
        <dbReference type="Proteomes" id="UP001146120"/>
    </source>
</evidence>
<gene>
    <name evidence="1" type="ORF">N0F65_002461</name>
</gene>
<organism evidence="1 2">
    <name type="scientific">Lagenidium giganteum</name>
    <dbReference type="NCBI Taxonomy" id="4803"/>
    <lineage>
        <taxon>Eukaryota</taxon>
        <taxon>Sar</taxon>
        <taxon>Stramenopiles</taxon>
        <taxon>Oomycota</taxon>
        <taxon>Peronosporomycetes</taxon>
        <taxon>Pythiales</taxon>
        <taxon>Pythiaceae</taxon>
    </lineage>
</organism>
<keyword evidence="2" id="KW-1185">Reference proteome</keyword>
<proteinExistence type="predicted"/>
<dbReference type="EMBL" id="DAKRPA010000195">
    <property type="protein sequence ID" value="DAZ95664.1"/>
    <property type="molecule type" value="Genomic_DNA"/>
</dbReference>
<dbReference type="AlphaFoldDB" id="A0AAV2YQK2"/>
<evidence type="ECO:0000313" key="1">
    <source>
        <dbReference type="EMBL" id="DAZ95664.1"/>
    </source>
</evidence>